<protein>
    <submittedName>
        <fullName evidence="1">Uncharacterized protein</fullName>
    </submittedName>
</protein>
<comment type="caution">
    <text evidence="1">The sequence shown here is derived from an EMBL/GenBank/DDBJ whole genome shotgun (WGS) entry which is preliminary data.</text>
</comment>
<name>A0ABS8Y6D1_DATST</name>
<gene>
    <name evidence="1" type="ORF">HAX54_014593</name>
</gene>
<dbReference type="Proteomes" id="UP000823775">
    <property type="component" value="Unassembled WGS sequence"/>
</dbReference>
<proteinExistence type="predicted"/>
<accession>A0ABS8Y6D1</accession>
<reference evidence="1 2" key="1">
    <citation type="journal article" date="2021" name="BMC Genomics">
        <title>Datura genome reveals duplications of psychoactive alkaloid biosynthetic genes and high mutation rate following tissue culture.</title>
        <authorList>
            <person name="Rajewski A."/>
            <person name="Carter-House D."/>
            <person name="Stajich J."/>
            <person name="Litt A."/>
        </authorList>
    </citation>
    <scope>NUCLEOTIDE SEQUENCE [LARGE SCALE GENOMIC DNA]</scope>
    <source>
        <strain evidence="1">AR-01</strain>
    </source>
</reference>
<organism evidence="1 2">
    <name type="scientific">Datura stramonium</name>
    <name type="common">Jimsonweed</name>
    <name type="synonym">Common thornapple</name>
    <dbReference type="NCBI Taxonomy" id="4076"/>
    <lineage>
        <taxon>Eukaryota</taxon>
        <taxon>Viridiplantae</taxon>
        <taxon>Streptophyta</taxon>
        <taxon>Embryophyta</taxon>
        <taxon>Tracheophyta</taxon>
        <taxon>Spermatophyta</taxon>
        <taxon>Magnoliopsida</taxon>
        <taxon>eudicotyledons</taxon>
        <taxon>Gunneridae</taxon>
        <taxon>Pentapetalae</taxon>
        <taxon>asterids</taxon>
        <taxon>lamiids</taxon>
        <taxon>Solanales</taxon>
        <taxon>Solanaceae</taxon>
        <taxon>Solanoideae</taxon>
        <taxon>Datureae</taxon>
        <taxon>Datura</taxon>
    </lineage>
</organism>
<keyword evidence="2" id="KW-1185">Reference proteome</keyword>
<evidence type="ECO:0000313" key="2">
    <source>
        <dbReference type="Proteomes" id="UP000823775"/>
    </source>
</evidence>
<sequence>MVKWFYCFVKFVPSNALNKDVYEIYHKDTTTHHQLLPTSTRFIRVKASAQARSSIISPNLSSRRDFLNQLIEEDEDEGETNLFIHYNLGHVLNCTSQSEIERGNGFIRLGGC</sequence>
<evidence type="ECO:0000313" key="1">
    <source>
        <dbReference type="EMBL" id="MCE5166087.1"/>
    </source>
</evidence>
<dbReference type="EMBL" id="JACEIK010019094">
    <property type="protein sequence ID" value="MCE5166087.1"/>
    <property type="molecule type" value="Genomic_DNA"/>
</dbReference>